<reference evidence="2" key="1">
    <citation type="submission" date="2018-02" db="EMBL/GenBank/DDBJ databases">
        <title>Rhizophora mucronata_Transcriptome.</title>
        <authorList>
            <person name="Meera S.P."/>
            <person name="Sreeshan A."/>
            <person name="Augustine A."/>
        </authorList>
    </citation>
    <scope>NUCLEOTIDE SEQUENCE</scope>
    <source>
        <tissue evidence="2">Leaf</tissue>
    </source>
</reference>
<sequence length="53" mass="6402">MFLLSSYCFCSYYLLTFIWIPCFSFFLPFKSPCLPTETKTFMIFKIKDRNSSF</sequence>
<keyword evidence="1" id="KW-0472">Membrane</keyword>
<evidence type="ECO:0000256" key="1">
    <source>
        <dbReference type="SAM" id="Phobius"/>
    </source>
</evidence>
<keyword evidence="1" id="KW-0812">Transmembrane</keyword>
<organism evidence="2">
    <name type="scientific">Rhizophora mucronata</name>
    <name type="common">Asiatic mangrove</name>
    <dbReference type="NCBI Taxonomy" id="61149"/>
    <lineage>
        <taxon>Eukaryota</taxon>
        <taxon>Viridiplantae</taxon>
        <taxon>Streptophyta</taxon>
        <taxon>Embryophyta</taxon>
        <taxon>Tracheophyta</taxon>
        <taxon>Spermatophyta</taxon>
        <taxon>Magnoliopsida</taxon>
        <taxon>eudicotyledons</taxon>
        <taxon>Gunneridae</taxon>
        <taxon>Pentapetalae</taxon>
        <taxon>rosids</taxon>
        <taxon>fabids</taxon>
        <taxon>Malpighiales</taxon>
        <taxon>Rhizophoraceae</taxon>
        <taxon>Rhizophora</taxon>
    </lineage>
</organism>
<dbReference type="EMBL" id="GGEC01007564">
    <property type="protein sequence ID" value="MBW88047.1"/>
    <property type="molecule type" value="Transcribed_RNA"/>
</dbReference>
<name>A0A2P2J3W4_RHIMU</name>
<dbReference type="AlphaFoldDB" id="A0A2P2J3W4"/>
<proteinExistence type="predicted"/>
<accession>A0A2P2J3W4</accession>
<keyword evidence="1" id="KW-1133">Transmembrane helix</keyword>
<protein>
    <submittedName>
        <fullName evidence="2">Uncharacterized protein</fullName>
    </submittedName>
</protein>
<feature type="transmembrane region" description="Helical" evidence="1">
    <location>
        <begin position="12"/>
        <end position="29"/>
    </location>
</feature>
<evidence type="ECO:0000313" key="2">
    <source>
        <dbReference type="EMBL" id="MBW88047.1"/>
    </source>
</evidence>